<sequence>MLSQNPSYVPLGPNEHYNTWTPSSNSWQPNADPGDNWVGANNPFGPKIPLGAHGSWGSAPPVGGWSSGECNFNGQAQCGRGPAPMVAAGHGWGVVAPPSSGLGSGEVPNEWTGPGNPYGNLVISTR</sequence>
<organism evidence="2">
    <name type="scientific">Hanusia phi</name>
    <dbReference type="NCBI Taxonomy" id="3032"/>
    <lineage>
        <taxon>Eukaryota</taxon>
        <taxon>Cryptophyceae</taxon>
        <taxon>Pyrenomonadales</taxon>
        <taxon>Geminigeraceae</taxon>
        <taxon>Hanusia</taxon>
    </lineage>
</organism>
<name>A0A7S0HCG6_9CRYP</name>
<feature type="region of interest" description="Disordered" evidence="1">
    <location>
        <begin position="1"/>
        <end position="43"/>
    </location>
</feature>
<evidence type="ECO:0000313" key="2">
    <source>
        <dbReference type="EMBL" id="CAD8473884.1"/>
    </source>
</evidence>
<proteinExistence type="predicted"/>
<dbReference type="AlphaFoldDB" id="A0A7S0HCG6"/>
<gene>
    <name evidence="2" type="ORF">HPHI1048_LOCUS4967</name>
</gene>
<accession>A0A7S0HCG6</accession>
<reference evidence="2" key="1">
    <citation type="submission" date="2021-01" db="EMBL/GenBank/DDBJ databases">
        <authorList>
            <person name="Corre E."/>
            <person name="Pelletier E."/>
            <person name="Niang G."/>
            <person name="Scheremetjew M."/>
            <person name="Finn R."/>
            <person name="Kale V."/>
            <person name="Holt S."/>
            <person name="Cochrane G."/>
            <person name="Meng A."/>
            <person name="Brown T."/>
            <person name="Cohen L."/>
        </authorList>
    </citation>
    <scope>NUCLEOTIDE SEQUENCE</scope>
    <source>
        <strain evidence="2">CCMP325</strain>
    </source>
</reference>
<feature type="region of interest" description="Disordered" evidence="1">
    <location>
        <begin position="97"/>
        <end position="126"/>
    </location>
</feature>
<protein>
    <submittedName>
        <fullName evidence="2">Uncharacterized protein</fullName>
    </submittedName>
</protein>
<evidence type="ECO:0000256" key="1">
    <source>
        <dbReference type="SAM" id="MobiDB-lite"/>
    </source>
</evidence>
<feature type="compositionally biased region" description="Polar residues" evidence="1">
    <location>
        <begin position="16"/>
        <end position="29"/>
    </location>
</feature>
<dbReference type="EMBL" id="HBEO01007059">
    <property type="protein sequence ID" value="CAD8473884.1"/>
    <property type="molecule type" value="Transcribed_RNA"/>
</dbReference>